<feature type="transmembrane region" description="Helical" evidence="7">
    <location>
        <begin position="354"/>
        <end position="373"/>
    </location>
</feature>
<dbReference type="FunFam" id="1.20.1250.20:FF:000064">
    <property type="entry name" value="MFS allantoate transporter"/>
    <property type="match status" value="1"/>
</dbReference>
<evidence type="ECO:0000256" key="6">
    <source>
        <dbReference type="ARBA" id="ARBA00037968"/>
    </source>
</evidence>
<reference evidence="9 10" key="1">
    <citation type="submission" date="2015-06" db="EMBL/GenBank/DDBJ databases">
        <title>Survival trade-offs in plant roots during colonization by closely related pathogenic and mutualistic fungi.</title>
        <authorList>
            <person name="Hacquard S."/>
            <person name="Kracher B."/>
            <person name="Hiruma K."/>
            <person name="Weinman A."/>
            <person name="Muench P."/>
            <person name="Garrido Oter R."/>
            <person name="Ver Loren van Themaat E."/>
            <person name="Dallerey J.-F."/>
            <person name="Damm U."/>
            <person name="Henrissat B."/>
            <person name="Lespinet O."/>
            <person name="Thon M."/>
            <person name="Kemen E."/>
            <person name="McHardy A.C."/>
            <person name="Schulze-Lefert P."/>
            <person name="O'Connell R.J."/>
        </authorList>
    </citation>
    <scope>NUCLEOTIDE SEQUENCE [LARGE SCALE GENOMIC DNA]</scope>
    <source>
        <strain evidence="9 10">0861</strain>
    </source>
</reference>
<dbReference type="Proteomes" id="UP000076552">
    <property type="component" value="Unassembled WGS sequence"/>
</dbReference>
<dbReference type="GO" id="GO:0033229">
    <property type="term" value="F:cysteine transmembrane transporter activity"/>
    <property type="evidence" value="ECO:0007669"/>
    <property type="project" value="TreeGrafter"/>
</dbReference>
<feature type="transmembrane region" description="Helical" evidence="7">
    <location>
        <begin position="413"/>
        <end position="432"/>
    </location>
</feature>
<feature type="transmembrane region" description="Helical" evidence="7">
    <location>
        <begin position="317"/>
        <end position="342"/>
    </location>
</feature>
<dbReference type="InterPro" id="IPR011701">
    <property type="entry name" value="MFS"/>
</dbReference>
<evidence type="ECO:0000259" key="8">
    <source>
        <dbReference type="PROSITE" id="PS50850"/>
    </source>
</evidence>
<accession>A0A166PG54</accession>
<dbReference type="GO" id="GO:0016020">
    <property type="term" value="C:membrane"/>
    <property type="evidence" value="ECO:0007669"/>
    <property type="project" value="UniProtKB-SubCell"/>
</dbReference>
<keyword evidence="3 7" id="KW-0812">Transmembrane</keyword>
<evidence type="ECO:0000256" key="7">
    <source>
        <dbReference type="SAM" id="Phobius"/>
    </source>
</evidence>
<proteinExistence type="inferred from homology"/>
<dbReference type="PANTHER" id="PTHR43791:SF63">
    <property type="entry name" value="HIGH AFFINITY CYSTEINE TRANSPORTER"/>
    <property type="match status" value="1"/>
</dbReference>
<sequence>MSVYVSKLFFVGMSDTLVATYQQPRQAVNMNKNEAIEAPELVEDPADSKQRTNYDKVDNEVAMYAGETIVEIDEETNKRLKRTIDKRILSVMVVTYFMQSLDKGTMSFASIMGIITDTGLKGQQYSWLTTIIYLVVLCVEYPENYIIQKIPIAKWLALNIIMWGVTLSLHAACHNFTGLVIVRGFLGAFEAVCQPAFVLLTSMWYKREEQAATAIYWYMMNGLQQIVGGILAFGFSFIPASSPIRSWQALFMSYGIITVFWGFFVLWWMPDSPMKAHCFSEEDKKLLVERVRSNRTGLQNRKFRKEQVWAAFKDPQVYGFALIQLLTTLPSGGLGAFANIIIKSFGFSTWETQLLQSVTGVLQIITMLTASWIDRRYNQTILAMIAAVIPTIAGTVVLLTVEFQPSKKVGLLLAYYIMISFWACSGLALSLVTRNVAGQTKKGVVITSNFVFWAVGNSIGPQVFRAKDAPRYFLALAIILGCFVLLVVVLFVLRTYYVWQNKLREGKIARGEAIADATHTHAFEDMTDKEDVNFRYNY</sequence>
<feature type="transmembrane region" description="Helical" evidence="7">
    <location>
        <begin position="250"/>
        <end position="269"/>
    </location>
</feature>
<evidence type="ECO:0000313" key="10">
    <source>
        <dbReference type="Proteomes" id="UP000076552"/>
    </source>
</evidence>
<keyword evidence="4 7" id="KW-1133">Transmembrane helix</keyword>
<dbReference type="Gene3D" id="1.20.1250.20">
    <property type="entry name" value="MFS general substrate transporter like domains"/>
    <property type="match status" value="2"/>
</dbReference>
<evidence type="ECO:0000256" key="4">
    <source>
        <dbReference type="ARBA" id="ARBA00022989"/>
    </source>
</evidence>
<feature type="transmembrane region" description="Helical" evidence="7">
    <location>
        <begin position="184"/>
        <end position="205"/>
    </location>
</feature>
<protein>
    <submittedName>
        <fullName evidence="9">Allantoate permease</fullName>
    </submittedName>
</protein>
<dbReference type="SUPFAM" id="SSF103473">
    <property type="entry name" value="MFS general substrate transporter"/>
    <property type="match status" value="1"/>
</dbReference>
<evidence type="ECO:0000313" key="9">
    <source>
        <dbReference type="EMBL" id="KZL66735.1"/>
    </source>
</evidence>
<organism evidence="9 10">
    <name type="scientific">Colletotrichum tofieldiae</name>
    <dbReference type="NCBI Taxonomy" id="708197"/>
    <lineage>
        <taxon>Eukaryota</taxon>
        <taxon>Fungi</taxon>
        <taxon>Dikarya</taxon>
        <taxon>Ascomycota</taxon>
        <taxon>Pezizomycotina</taxon>
        <taxon>Sordariomycetes</taxon>
        <taxon>Hypocreomycetidae</taxon>
        <taxon>Glomerellales</taxon>
        <taxon>Glomerellaceae</taxon>
        <taxon>Colletotrichum</taxon>
        <taxon>Colletotrichum spaethianum species complex</taxon>
    </lineage>
</organism>
<evidence type="ECO:0000256" key="1">
    <source>
        <dbReference type="ARBA" id="ARBA00004141"/>
    </source>
</evidence>
<feature type="transmembrane region" description="Helical" evidence="7">
    <location>
        <begin position="217"/>
        <end position="238"/>
    </location>
</feature>
<keyword evidence="5 7" id="KW-0472">Membrane</keyword>
<name>A0A166PG54_9PEZI</name>
<dbReference type="InterPro" id="IPR036259">
    <property type="entry name" value="MFS_trans_sf"/>
</dbReference>
<keyword evidence="10" id="KW-1185">Reference proteome</keyword>
<feature type="domain" description="Major facilitator superfamily (MFS) profile" evidence="8">
    <location>
        <begin position="88"/>
        <end position="495"/>
    </location>
</feature>
<feature type="transmembrane region" description="Helical" evidence="7">
    <location>
        <begin position="124"/>
        <end position="141"/>
    </location>
</feature>
<keyword evidence="2" id="KW-0813">Transport</keyword>
<dbReference type="PANTHER" id="PTHR43791">
    <property type="entry name" value="PERMEASE-RELATED"/>
    <property type="match status" value="1"/>
</dbReference>
<evidence type="ECO:0000256" key="2">
    <source>
        <dbReference type="ARBA" id="ARBA00022448"/>
    </source>
</evidence>
<evidence type="ECO:0000256" key="5">
    <source>
        <dbReference type="ARBA" id="ARBA00023136"/>
    </source>
</evidence>
<feature type="transmembrane region" description="Helical" evidence="7">
    <location>
        <begin position="88"/>
        <end position="112"/>
    </location>
</feature>
<dbReference type="PROSITE" id="PS50850">
    <property type="entry name" value="MFS"/>
    <property type="match status" value="1"/>
</dbReference>
<evidence type="ECO:0000256" key="3">
    <source>
        <dbReference type="ARBA" id="ARBA00022692"/>
    </source>
</evidence>
<comment type="similarity">
    <text evidence="6">Belongs to the major facilitator superfamily. Allantoate permease family.</text>
</comment>
<comment type="caution">
    <text evidence="9">The sequence shown here is derived from an EMBL/GenBank/DDBJ whole genome shotgun (WGS) entry which is preliminary data.</text>
</comment>
<dbReference type="EMBL" id="LFIV01000165">
    <property type="protein sequence ID" value="KZL66735.1"/>
    <property type="molecule type" value="Genomic_DNA"/>
</dbReference>
<feature type="transmembrane region" description="Helical" evidence="7">
    <location>
        <begin position="472"/>
        <end position="497"/>
    </location>
</feature>
<feature type="transmembrane region" description="Helical" evidence="7">
    <location>
        <begin position="153"/>
        <end position="172"/>
    </location>
</feature>
<gene>
    <name evidence="9" type="ORF">CT0861_00754</name>
</gene>
<dbReference type="InterPro" id="IPR020846">
    <property type="entry name" value="MFS_dom"/>
</dbReference>
<feature type="transmembrane region" description="Helical" evidence="7">
    <location>
        <begin position="380"/>
        <end position="401"/>
    </location>
</feature>
<dbReference type="Pfam" id="PF07690">
    <property type="entry name" value="MFS_1"/>
    <property type="match status" value="1"/>
</dbReference>
<dbReference type="AlphaFoldDB" id="A0A166PG54"/>
<feature type="transmembrane region" description="Helical" evidence="7">
    <location>
        <begin position="444"/>
        <end position="460"/>
    </location>
</feature>
<comment type="subcellular location">
    <subcellularLocation>
        <location evidence="1">Membrane</location>
        <topology evidence="1">Multi-pass membrane protein</topology>
    </subcellularLocation>
</comment>